<protein>
    <recommendedName>
        <fullName evidence="1">T6SS Phospholipase effector Tle1-like catalytic domain-containing protein</fullName>
    </recommendedName>
</protein>
<dbReference type="Proteomes" id="UP001285354">
    <property type="component" value="Unassembled WGS sequence"/>
</dbReference>
<dbReference type="Pfam" id="PF09994">
    <property type="entry name" value="T6SS_Tle1-like_cat"/>
    <property type="match status" value="1"/>
</dbReference>
<accession>A0AAD9T0Y6</accession>
<dbReference type="PANTHER" id="PTHR33840">
    <property type="match status" value="1"/>
</dbReference>
<name>A0AAD9T0Y6_9HELO</name>
<organism evidence="2 3">
    <name type="scientific">Diplocarpon rosae</name>
    <dbReference type="NCBI Taxonomy" id="946125"/>
    <lineage>
        <taxon>Eukaryota</taxon>
        <taxon>Fungi</taxon>
        <taxon>Dikarya</taxon>
        <taxon>Ascomycota</taxon>
        <taxon>Pezizomycotina</taxon>
        <taxon>Leotiomycetes</taxon>
        <taxon>Helotiales</taxon>
        <taxon>Drepanopezizaceae</taxon>
        <taxon>Diplocarpon</taxon>
    </lineage>
</organism>
<dbReference type="AlphaFoldDB" id="A0AAD9T0Y6"/>
<dbReference type="InterPro" id="IPR018712">
    <property type="entry name" value="Tle1-like_cat"/>
</dbReference>
<sequence>MGDRTLDQPESSLTKAQEDFRETLKRVPTAPKYPSKRLVVCCDGTWNAGDDGQPLTNVAKIARCVADVDVWGSRNVVQIVHYLPGVGTGTRKNANIRDGMFGKGIGKTIRAAYSFICMNWSNKHDEIVLVGFSRGAFAARSVAQFIQDVGLLTKSGLRHLRELFVLWKHLGPGEDRTRLEQMRQKLQNYRELVLEVKIHACAVWDTVSAVGAAGLPMSKHLPRSWVPTQRYRMVGKTIPANVQLAVQALALGEQRKLFIPLEWNPPDPEKQPGQVLLQRWFAGNHSDVGGGNEDMTHANITLAWMVAQLMDTIQFNKRHLWAITTTRSWSKPSPSDDPEAECSADARLCKVVAKSPISSGILRSETSWLAWLMWLFSHEPRIPIMSEPSWLQIKWRRIFGTPNEPPSDASHDVEYHHSVYILRHLGIAKYAQLAPAAEGEGEKSKNDVLRISEEAQRGSFGKIRFEAELLEKWAKHILCAHVNLRQARDWEETIDAEDHRYPERVRGVLIAKASYEAEIPICAILSAFHKLAERDDEDGKDGMLHNIYADLDAQSQKPKSWTQVWNEKKPFSRQPPAATFNFESLGSVTAKHRSAGRDEYELTTEHIGNQRPALVFTRTYPLLMGRCHEIDCSEITQIQKISSRVPGYPAEGSHNLPPCAKCAKIWKRDG</sequence>
<dbReference type="PANTHER" id="PTHR33840:SF1">
    <property type="entry name" value="TLE1 PHOSPHOLIPASE DOMAIN-CONTAINING PROTEIN"/>
    <property type="match status" value="1"/>
</dbReference>
<keyword evidence="3" id="KW-1185">Reference proteome</keyword>
<evidence type="ECO:0000313" key="2">
    <source>
        <dbReference type="EMBL" id="KAK2627366.1"/>
    </source>
</evidence>
<gene>
    <name evidence="2" type="ORF">QTJ16_003332</name>
</gene>
<dbReference type="EMBL" id="JAUBYV010000004">
    <property type="protein sequence ID" value="KAK2627366.1"/>
    <property type="molecule type" value="Genomic_DNA"/>
</dbReference>
<evidence type="ECO:0000313" key="3">
    <source>
        <dbReference type="Proteomes" id="UP001285354"/>
    </source>
</evidence>
<reference evidence="2" key="1">
    <citation type="submission" date="2023-06" db="EMBL/GenBank/DDBJ databases">
        <title>Draft genome of Marssonina rosae.</title>
        <authorList>
            <person name="Cheng Q."/>
        </authorList>
    </citation>
    <scope>NUCLEOTIDE SEQUENCE</scope>
    <source>
        <strain evidence="2">R4</strain>
    </source>
</reference>
<evidence type="ECO:0000259" key="1">
    <source>
        <dbReference type="Pfam" id="PF09994"/>
    </source>
</evidence>
<comment type="caution">
    <text evidence="2">The sequence shown here is derived from an EMBL/GenBank/DDBJ whole genome shotgun (WGS) entry which is preliminary data.</text>
</comment>
<feature type="domain" description="T6SS Phospholipase effector Tle1-like catalytic" evidence="1">
    <location>
        <begin position="36"/>
        <end position="308"/>
    </location>
</feature>
<proteinExistence type="predicted"/>